<feature type="compositionally biased region" description="Polar residues" evidence="15">
    <location>
        <begin position="471"/>
        <end position="484"/>
    </location>
</feature>
<dbReference type="PANTHER" id="PTHR11472">
    <property type="entry name" value="DNA REPAIR DEAD HELICASE RAD3/XP-D SUBFAMILY MEMBER"/>
    <property type="match status" value="1"/>
</dbReference>
<keyword evidence="7" id="KW-0347">Helicase</keyword>
<dbReference type="GO" id="GO:0070182">
    <property type="term" value="F:DNA polymerase binding"/>
    <property type="evidence" value="ECO:0007669"/>
    <property type="project" value="TreeGrafter"/>
</dbReference>
<keyword evidence="10" id="KW-0411">Iron-sulfur</keyword>
<dbReference type="InterPro" id="IPR014013">
    <property type="entry name" value="Helic_SF1/SF2_ATP-bd_DinG/Rad3"/>
</dbReference>
<dbReference type="SMART" id="SM00488">
    <property type="entry name" value="DEXDc2"/>
    <property type="match status" value="1"/>
</dbReference>
<dbReference type="NCBIfam" id="TIGR00604">
    <property type="entry name" value="rad3"/>
    <property type="match status" value="1"/>
</dbReference>
<keyword evidence="14" id="KW-0539">Nucleus</keyword>
<dbReference type="OrthoDB" id="19182at2759"/>
<evidence type="ECO:0000256" key="5">
    <source>
        <dbReference type="ARBA" id="ARBA00022763"/>
    </source>
</evidence>
<dbReference type="PROSITE" id="PS51193">
    <property type="entry name" value="HELICASE_ATP_BIND_2"/>
    <property type="match status" value="1"/>
</dbReference>
<evidence type="ECO:0000256" key="6">
    <source>
        <dbReference type="ARBA" id="ARBA00022801"/>
    </source>
</evidence>
<evidence type="ECO:0000256" key="8">
    <source>
        <dbReference type="ARBA" id="ARBA00022840"/>
    </source>
</evidence>
<dbReference type="Proteomes" id="UP001057455">
    <property type="component" value="Unassembled WGS sequence"/>
</dbReference>
<comment type="subcellular location">
    <subcellularLocation>
        <location evidence="1">Nucleus</location>
    </subcellularLocation>
</comment>
<dbReference type="GO" id="GO:0003677">
    <property type="term" value="F:DNA binding"/>
    <property type="evidence" value="ECO:0007669"/>
    <property type="project" value="UniProtKB-KW"/>
</dbReference>
<keyword evidence="6" id="KW-0378">Hydrolase</keyword>
<evidence type="ECO:0000313" key="17">
    <source>
        <dbReference type="EMBL" id="GFE53474.1"/>
    </source>
</evidence>
<dbReference type="Gene3D" id="3.40.50.300">
    <property type="entry name" value="P-loop containing nucleotide triphosphate hydrolases"/>
    <property type="match status" value="2"/>
</dbReference>
<feature type="domain" description="Helicase ATP-binding" evidence="16">
    <location>
        <begin position="12"/>
        <end position="311"/>
    </location>
</feature>
<dbReference type="InterPro" id="IPR006554">
    <property type="entry name" value="Helicase-like_DEXD_c2"/>
</dbReference>
<proteinExistence type="predicted"/>
<dbReference type="InterPro" id="IPR006555">
    <property type="entry name" value="ATP-dep_Helicase_C"/>
</dbReference>
<dbReference type="GO" id="GO:1904430">
    <property type="term" value="P:negative regulation of t-circle formation"/>
    <property type="evidence" value="ECO:0007669"/>
    <property type="project" value="TreeGrafter"/>
</dbReference>
<evidence type="ECO:0000256" key="3">
    <source>
        <dbReference type="ARBA" id="ARBA00022723"/>
    </source>
</evidence>
<evidence type="ECO:0000256" key="9">
    <source>
        <dbReference type="ARBA" id="ARBA00023004"/>
    </source>
</evidence>
<evidence type="ECO:0000256" key="12">
    <source>
        <dbReference type="ARBA" id="ARBA00023204"/>
    </source>
</evidence>
<dbReference type="SUPFAM" id="SSF52540">
    <property type="entry name" value="P-loop containing nucleoside triphosphate hydrolases"/>
    <property type="match status" value="1"/>
</dbReference>
<name>A0A9W5WU46_BABOV</name>
<sequence>MASHRESVQIIDGVEVRFPYAPYQSQTVFMETVIKAVKNGKNALLESPTGTGKTLSLICSTLACIWHTRFKDDATFKIKETVSSGDLCLLDTIADLRNSIKLGAKTAKPKGTPRMNIIYASRTHSQLKQVIREAKKTSYANEFASKGLTTVVLGSRDQLCIHAGRGNVTGEALNAFCKKMVQSQGCLYYNGLKKGKGANKIQFYEFMDIEDLVLLGKSTRCCPFYASRDAHEIADITMLPYNYLLSPMSRDAMEIKLRNAVLIIDEAHNVESVAEAAAAFTVRQVDIARYLMALRRFAEAYKKANESQDPATKLEGTSVDFGALAKFAVTLKNLDNFLTNIPIGKDSTNITAAEGFPTESWKVDTIKRDHVVFRGTDILQYLMKSIGLNELKMHQIDEVIKTCIGILSTNVDDVSYAYQSYYETTKTLQEDLQSLNSMLAFLQHIFSKELLACPEYFHVFVTNDQKFSEQKQASVIQNEPSSNQSGGGWKSKGALKQSSKSTNPTISPSVQLPKVMSFECLQSTPSFLRLKNEGVRSIILTSGTLSPLADLENSIGGNKVSFDYKLSNQHIVPVSNVFSRIVTGTDVDARMLCSDFNTRSTPNYIKALGEALIVFSKCVPAGVLVFFGSYPVMEDTIKTWKRTGIFSSLEKEKRVFIESRAAAGDMYDRHSITDDTQTQLKEYNNLVSKGVGSMFIGVCRGKIAEGIDFSDDACRGVFLCGVPYPNPYEESIALKMDYLRKKGGKGTNDDLVHQWYTAQAIRAVNQAIGRVIRHINDYGVILLADRRFCASNVSNSISSWVTRNMETRESMSSCRGEITKFFQQFSKNHSVLHNSQETTGNVVLRTFTAYAEEAPVMSSLPGSSSVPNGSLIFKSRKISSPGIDIASSFVAGSNASANINRSPDSSQDTTILLTQKSATNPSFGWDVVNSWNNSDTQPLAKFRKPNNK</sequence>
<evidence type="ECO:0000256" key="13">
    <source>
        <dbReference type="ARBA" id="ARBA00023235"/>
    </source>
</evidence>
<feature type="compositionally biased region" description="Polar residues" evidence="15">
    <location>
        <begin position="496"/>
        <end position="508"/>
    </location>
</feature>
<dbReference type="InterPro" id="IPR013020">
    <property type="entry name" value="Rad3/Chl1-like"/>
</dbReference>
<dbReference type="GO" id="GO:0045910">
    <property type="term" value="P:negative regulation of DNA recombination"/>
    <property type="evidence" value="ECO:0007669"/>
    <property type="project" value="TreeGrafter"/>
</dbReference>
<evidence type="ECO:0000256" key="2">
    <source>
        <dbReference type="ARBA" id="ARBA00022485"/>
    </source>
</evidence>
<dbReference type="GO" id="GO:0051539">
    <property type="term" value="F:4 iron, 4 sulfur cluster binding"/>
    <property type="evidence" value="ECO:0007669"/>
    <property type="project" value="UniProtKB-KW"/>
</dbReference>
<protein>
    <submittedName>
        <fullName evidence="17">DNA repair protein</fullName>
    </submittedName>
</protein>
<keyword evidence="4" id="KW-0547">Nucleotide-binding</keyword>
<dbReference type="SMART" id="SM00491">
    <property type="entry name" value="HELICc2"/>
    <property type="match status" value="1"/>
</dbReference>
<evidence type="ECO:0000313" key="18">
    <source>
        <dbReference type="Proteomes" id="UP001057455"/>
    </source>
</evidence>
<keyword evidence="3" id="KW-0479">Metal-binding</keyword>
<comment type="caution">
    <text evidence="17">The sequence shown here is derived from an EMBL/GenBank/DDBJ whole genome shotgun (WGS) entry which is preliminary data.</text>
</comment>
<evidence type="ECO:0000259" key="16">
    <source>
        <dbReference type="PROSITE" id="PS51193"/>
    </source>
</evidence>
<evidence type="ECO:0000256" key="14">
    <source>
        <dbReference type="ARBA" id="ARBA00023242"/>
    </source>
</evidence>
<dbReference type="GO" id="GO:0003678">
    <property type="term" value="F:DNA helicase activity"/>
    <property type="evidence" value="ECO:0007669"/>
    <property type="project" value="InterPro"/>
</dbReference>
<gene>
    <name evidence="17" type="ORF">BaOVIS_008780</name>
</gene>
<evidence type="ECO:0000256" key="1">
    <source>
        <dbReference type="ARBA" id="ARBA00004123"/>
    </source>
</evidence>
<dbReference type="PANTHER" id="PTHR11472:SF34">
    <property type="entry name" value="REGULATOR OF TELOMERE ELONGATION HELICASE 1"/>
    <property type="match status" value="1"/>
</dbReference>
<keyword evidence="8" id="KW-0067">ATP-binding</keyword>
<organism evidence="17 18">
    <name type="scientific">Babesia ovis</name>
    <dbReference type="NCBI Taxonomy" id="5869"/>
    <lineage>
        <taxon>Eukaryota</taxon>
        <taxon>Sar</taxon>
        <taxon>Alveolata</taxon>
        <taxon>Apicomplexa</taxon>
        <taxon>Aconoidasida</taxon>
        <taxon>Piroplasmida</taxon>
        <taxon>Babesiidae</taxon>
        <taxon>Babesia</taxon>
    </lineage>
</organism>
<keyword evidence="11" id="KW-0238">DNA-binding</keyword>
<keyword evidence="2" id="KW-0004">4Fe-4S</keyword>
<dbReference type="GO" id="GO:0046872">
    <property type="term" value="F:metal ion binding"/>
    <property type="evidence" value="ECO:0007669"/>
    <property type="project" value="UniProtKB-KW"/>
</dbReference>
<dbReference type="InterPro" id="IPR027417">
    <property type="entry name" value="P-loop_NTPase"/>
</dbReference>
<dbReference type="FunFam" id="3.40.50.300:FF:000135">
    <property type="entry name" value="DNA repair helicase RAD3, putative"/>
    <property type="match status" value="1"/>
</dbReference>
<evidence type="ECO:0000256" key="4">
    <source>
        <dbReference type="ARBA" id="ARBA00022741"/>
    </source>
</evidence>
<evidence type="ECO:0000256" key="7">
    <source>
        <dbReference type="ARBA" id="ARBA00022806"/>
    </source>
</evidence>
<dbReference type="GO" id="GO:0005524">
    <property type="term" value="F:ATP binding"/>
    <property type="evidence" value="ECO:0007669"/>
    <property type="project" value="UniProtKB-KW"/>
</dbReference>
<dbReference type="GO" id="GO:0006281">
    <property type="term" value="P:DNA repair"/>
    <property type="evidence" value="ECO:0007669"/>
    <property type="project" value="UniProtKB-KW"/>
</dbReference>
<keyword evidence="12" id="KW-0234">DNA repair</keyword>
<dbReference type="EMBL" id="BLIY01000006">
    <property type="protein sequence ID" value="GFE53474.1"/>
    <property type="molecule type" value="Genomic_DNA"/>
</dbReference>
<dbReference type="GO" id="GO:0010569">
    <property type="term" value="P:regulation of double-strand break repair via homologous recombination"/>
    <property type="evidence" value="ECO:0007669"/>
    <property type="project" value="TreeGrafter"/>
</dbReference>
<dbReference type="InterPro" id="IPR010614">
    <property type="entry name" value="RAD3-like_helicase_DEAD"/>
</dbReference>
<feature type="region of interest" description="Disordered" evidence="15">
    <location>
        <begin position="471"/>
        <end position="508"/>
    </location>
</feature>
<accession>A0A9W5WU46</accession>
<dbReference type="GO" id="GO:0005634">
    <property type="term" value="C:nucleus"/>
    <property type="evidence" value="ECO:0007669"/>
    <property type="project" value="UniProtKB-SubCell"/>
</dbReference>
<keyword evidence="13" id="KW-0413">Isomerase</keyword>
<dbReference type="GO" id="GO:0016818">
    <property type="term" value="F:hydrolase activity, acting on acid anhydrides, in phosphorus-containing anhydrides"/>
    <property type="evidence" value="ECO:0007669"/>
    <property type="project" value="InterPro"/>
</dbReference>
<reference evidence="17" key="1">
    <citation type="submission" date="2019-12" db="EMBL/GenBank/DDBJ databases">
        <title>Genome sequence of Babesia ovis.</title>
        <authorList>
            <person name="Yamagishi J."/>
            <person name="Sevinc F."/>
            <person name="Xuan X."/>
        </authorList>
    </citation>
    <scope>NUCLEOTIDE SEQUENCE</scope>
    <source>
        <strain evidence="17">Selcuk</strain>
    </source>
</reference>
<dbReference type="InterPro" id="IPR045028">
    <property type="entry name" value="DinG/Rad3-like"/>
</dbReference>
<dbReference type="Pfam" id="PF06733">
    <property type="entry name" value="DEAD_2"/>
    <property type="match status" value="1"/>
</dbReference>
<dbReference type="AlphaFoldDB" id="A0A9W5WU46"/>
<dbReference type="GO" id="GO:0090657">
    <property type="term" value="P:telomeric loop disassembly"/>
    <property type="evidence" value="ECO:0007669"/>
    <property type="project" value="TreeGrafter"/>
</dbReference>
<dbReference type="Pfam" id="PF13307">
    <property type="entry name" value="Helicase_C_2"/>
    <property type="match status" value="1"/>
</dbReference>
<evidence type="ECO:0000256" key="11">
    <source>
        <dbReference type="ARBA" id="ARBA00023125"/>
    </source>
</evidence>
<keyword evidence="18" id="KW-1185">Reference proteome</keyword>
<keyword evidence="5" id="KW-0227">DNA damage</keyword>
<dbReference type="CDD" id="cd18788">
    <property type="entry name" value="SF2_C_XPD"/>
    <property type="match status" value="1"/>
</dbReference>
<keyword evidence="9" id="KW-0408">Iron</keyword>
<evidence type="ECO:0000256" key="10">
    <source>
        <dbReference type="ARBA" id="ARBA00023014"/>
    </source>
</evidence>
<evidence type="ECO:0000256" key="15">
    <source>
        <dbReference type="SAM" id="MobiDB-lite"/>
    </source>
</evidence>